<dbReference type="Gene3D" id="2.60.40.1120">
    <property type="entry name" value="Carboxypeptidase-like, regulatory domain"/>
    <property type="match status" value="1"/>
</dbReference>
<dbReference type="Pfam" id="PF13620">
    <property type="entry name" value="CarboxypepD_reg"/>
    <property type="match status" value="1"/>
</dbReference>
<evidence type="ECO:0000313" key="6">
    <source>
        <dbReference type="Proteomes" id="UP000052008"/>
    </source>
</evidence>
<dbReference type="Proteomes" id="UP000052008">
    <property type="component" value="Unassembled WGS sequence"/>
</dbReference>
<comment type="caution">
    <text evidence="5">The sequence shown here is derived from an EMBL/GenBank/DDBJ whole genome shotgun (WGS) entry which is preliminary data.</text>
</comment>
<name>A0A0S7WSY0_UNCT6</name>
<dbReference type="SUPFAM" id="SSF49464">
    <property type="entry name" value="Carboxypeptidase regulatory domain-like"/>
    <property type="match status" value="1"/>
</dbReference>
<dbReference type="SMART" id="SM00631">
    <property type="entry name" value="Zn_pept"/>
    <property type="match status" value="1"/>
</dbReference>
<dbReference type="GO" id="GO:0005615">
    <property type="term" value="C:extracellular space"/>
    <property type="evidence" value="ECO:0007669"/>
    <property type="project" value="TreeGrafter"/>
</dbReference>
<feature type="domain" description="Peptidase M14" evidence="4">
    <location>
        <begin position="101"/>
        <end position="358"/>
    </location>
</feature>
<evidence type="ECO:0000256" key="3">
    <source>
        <dbReference type="PROSITE-ProRule" id="PRU01379"/>
    </source>
</evidence>
<gene>
    <name evidence="5" type="ORF">AMJ39_05500</name>
</gene>
<dbReference type="PRINTS" id="PR00765">
    <property type="entry name" value="CRBOXYPTASEA"/>
</dbReference>
<comment type="similarity">
    <text evidence="1 3">Belongs to the peptidase M14 family.</text>
</comment>
<dbReference type="PANTHER" id="PTHR11532">
    <property type="entry name" value="PROTEASE M14 CARBOXYPEPTIDASE"/>
    <property type="match status" value="1"/>
</dbReference>
<dbReference type="InterPro" id="IPR000834">
    <property type="entry name" value="Peptidase_M14"/>
</dbReference>
<evidence type="ECO:0000313" key="5">
    <source>
        <dbReference type="EMBL" id="KPJ53226.1"/>
    </source>
</evidence>
<dbReference type="PROSITE" id="PS52035">
    <property type="entry name" value="PEPTIDASE_M14"/>
    <property type="match status" value="1"/>
</dbReference>
<reference evidence="5 6" key="1">
    <citation type="journal article" date="2015" name="Microbiome">
        <title>Genomic resolution of linkages in carbon, nitrogen, and sulfur cycling among widespread estuary sediment bacteria.</title>
        <authorList>
            <person name="Baker B.J."/>
            <person name="Lazar C.S."/>
            <person name="Teske A.P."/>
            <person name="Dick G.J."/>
        </authorList>
    </citation>
    <scope>NUCLEOTIDE SEQUENCE [LARGE SCALE GENOMIC DNA]</scope>
    <source>
        <strain evidence="5">DG_24</strain>
    </source>
</reference>
<sequence length="695" mass="76282">MNRWIAYCSVAAALIIGPGLVTLVAGFEAEPEHVVRFRVSSRAEVGELQELGYTVRNVRGLTVETLLSSEQLEEARSLGLEPELVYERPEERFWFLDGADQFHDYATMTAELQQIAADHPDIAALYDYGESVEGRTIWALRVSDNAEIEENEPEVRITGLHHGDELMSTEMPLELANHLTDNYGVIQRITDLVDGRGIWIVPMVNPDGREATPWPTRRNANNVDLNRDYGYMWNGSGNSWGYYSQPETQVMRRLALDHPAVLSLSYHTSGDIVNYVWNYKGQPVPDEPLVVELSEQYAFYNGYWVVEGYDWYQTRGDANDFAYGTLGDIDWTIELANNNIPQVWDLNRDAMLMIIEEAGNGIEGVVTDATTGDSLAAMVTVVETGWPIFTDPELGDYHRALLPGTYSVQYWASGYAETTISGIVVPDTGSVVVDVALEPGGPRNAAGVVACNFYDPYSYPNNYQNNPTDAVFALGPPDGQVASLGVNGEILLDMGAGGMIYDGPGDDFTVHEGMEPAEGYEVSASDAWNGPWLAVGSGLGTASFDLAATGLDSCRYLKIEDDGGGSPFVNYPGFDLDAIESFPRVPVGVTVLPDSTSIHRGGQLSYRAILTNNSASSQSVYYRGMLRLPSGNPYPGNPLDGPQAIDLEPYESDTMSYAHQVPMMAPFGTYKYRGQVGVPPATLYDQDILEFEVVP</sequence>
<dbReference type="InterPro" id="IPR008969">
    <property type="entry name" value="CarboxyPept-like_regulatory"/>
</dbReference>
<accession>A0A0S7WSY0</accession>
<dbReference type="GO" id="GO:0006518">
    <property type="term" value="P:peptide metabolic process"/>
    <property type="evidence" value="ECO:0007669"/>
    <property type="project" value="TreeGrafter"/>
</dbReference>
<dbReference type="AlphaFoldDB" id="A0A0S7WSY0"/>
<keyword evidence="2" id="KW-0325">Glycoprotein</keyword>
<dbReference type="GO" id="GO:0008270">
    <property type="term" value="F:zinc ion binding"/>
    <property type="evidence" value="ECO:0007669"/>
    <property type="project" value="InterPro"/>
</dbReference>
<dbReference type="PANTHER" id="PTHR11532:SF57">
    <property type="entry name" value="CARBOXYPEPTIDASE D, B"/>
    <property type="match status" value="1"/>
</dbReference>
<dbReference type="Pfam" id="PF00246">
    <property type="entry name" value="Peptidase_M14"/>
    <property type="match status" value="1"/>
</dbReference>
<proteinExistence type="inferred from homology"/>
<dbReference type="Gene3D" id="3.40.630.10">
    <property type="entry name" value="Zn peptidases"/>
    <property type="match status" value="1"/>
</dbReference>
<evidence type="ECO:0000256" key="1">
    <source>
        <dbReference type="ARBA" id="ARBA00005988"/>
    </source>
</evidence>
<organism evidence="5 6">
    <name type="scientific">candidate division TA06 bacterium DG_24</name>
    <dbReference type="NCBI Taxonomy" id="1703770"/>
    <lineage>
        <taxon>Bacteria</taxon>
        <taxon>Bacteria division TA06</taxon>
    </lineage>
</organism>
<feature type="active site" description="Proton donor/acceptor" evidence="3">
    <location>
        <position position="334"/>
    </location>
</feature>
<dbReference type="InterPro" id="IPR050753">
    <property type="entry name" value="Peptidase_M14_domain"/>
</dbReference>
<dbReference type="SUPFAM" id="SSF53187">
    <property type="entry name" value="Zn-dependent exopeptidases"/>
    <property type="match status" value="1"/>
</dbReference>
<evidence type="ECO:0000256" key="2">
    <source>
        <dbReference type="ARBA" id="ARBA00023180"/>
    </source>
</evidence>
<dbReference type="GO" id="GO:0004181">
    <property type="term" value="F:metallocarboxypeptidase activity"/>
    <property type="evidence" value="ECO:0007669"/>
    <property type="project" value="InterPro"/>
</dbReference>
<dbReference type="PROSITE" id="PS00132">
    <property type="entry name" value="CARBOXYPEPT_ZN_1"/>
    <property type="match status" value="1"/>
</dbReference>
<protein>
    <recommendedName>
        <fullName evidence="4">Peptidase M14 domain-containing protein</fullName>
    </recommendedName>
</protein>
<dbReference type="STRING" id="1703770.AMJ39_05500"/>
<evidence type="ECO:0000259" key="4">
    <source>
        <dbReference type="PROSITE" id="PS52035"/>
    </source>
</evidence>
<dbReference type="GO" id="GO:0016485">
    <property type="term" value="P:protein processing"/>
    <property type="evidence" value="ECO:0007669"/>
    <property type="project" value="TreeGrafter"/>
</dbReference>
<dbReference type="EMBL" id="LIZS01000026">
    <property type="protein sequence ID" value="KPJ53226.1"/>
    <property type="molecule type" value="Genomic_DNA"/>
</dbReference>
<dbReference type="InterPro" id="IPR057246">
    <property type="entry name" value="CARBOXYPEPT_ZN_1"/>
</dbReference>